<dbReference type="Proteomes" id="UP000535543">
    <property type="component" value="Unassembled WGS sequence"/>
</dbReference>
<dbReference type="Gene3D" id="3.40.710.10">
    <property type="entry name" value="DD-peptidase/beta-lactamase superfamily"/>
    <property type="match status" value="1"/>
</dbReference>
<dbReference type="PANTHER" id="PTHR43319:SF3">
    <property type="entry name" value="BETA-LACTAMASE-RELATED DOMAIN-CONTAINING PROTEIN"/>
    <property type="match status" value="1"/>
</dbReference>
<evidence type="ECO:0000313" key="3">
    <source>
        <dbReference type="Proteomes" id="UP000535543"/>
    </source>
</evidence>
<dbReference type="AlphaFoldDB" id="A0A848KNG4"/>
<sequence>MKNSPHINGDADEGFGRVVDEFRRNFTSRGDIGAALAVYQGDRPVIDLWAGVRDKNTGALWERDTTVNIFSSTKGIAALVLATAVSAGILDYDEPVATYWPEFASHGKGAITVRQLIDHQAGLHSLHGKALSLADLADLDLVADVIADQKPAWQPGTRQGYHTVTLGLYENELFRRVDPGGRTIGRYVAEEIATPLGVDLAIGLSPERDIDDIAQLSVSTPLGVLKHERHVPFRLLAGFGAKRGTFYATMKNPPIGDPWDARRHELLDIELASGNGVGNARALARVYGAAAADTGELAIKRAVLDQLAAVGNVPAPDAVLGIPTRYHLGLRKSTPTFQFGSRDNRAYGTPGLGGSIGFADPSTGIGFGYTMNRLGLAIVAEQRCEKLRGAVFDALGA</sequence>
<dbReference type="Pfam" id="PF00144">
    <property type="entry name" value="Beta-lactamase"/>
    <property type="match status" value="1"/>
</dbReference>
<proteinExistence type="predicted"/>
<evidence type="ECO:0000259" key="1">
    <source>
        <dbReference type="Pfam" id="PF00144"/>
    </source>
</evidence>
<comment type="caution">
    <text evidence="2">The sequence shown here is derived from an EMBL/GenBank/DDBJ whole genome shotgun (WGS) entry which is preliminary data.</text>
</comment>
<name>A0A848KNG4_9NOCA</name>
<keyword evidence="3" id="KW-1185">Reference proteome</keyword>
<dbReference type="InterPro" id="IPR012338">
    <property type="entry name" value="Beta-lactam/transpept-like"/>
</dbReference>
<dbReference type="EMBL" id="VCQU01000019">
    <property type="protein sequence ID" value="NMN99488.1"/>
    <property type="molecule type" value="Genomic_DNA"/>
</dbReference>
<gene>
    <name evidence="2" type="ORF">FGL95_31175</name>
</gene>
<organism evidence="2 3">
    <name type="scientific">Antrihabitans stalactiti</name>
    <dbReference type="NCBI Taxonomy" id="2584121"/>
    <lineage>
        <taxon>Bacteria</taxon>
        <taxon>Bacillati</taxon>
        <taxon>Actinomycetota</taxon>
        <taxon>Actinomycetes</taxon>
        <taxon>Mycobacteriales</taxon>
        <taxon>Nocardiaceae</taxon>
        <taxon>Antrihabitans</taxon>
    </lineage>
</organism>
<accession>A0A848KNG4</accession>
<reference evidence="2 3" key="1">
    <citation type="submission" date="2019-05" db="EMBL/GenBank/DDBJ databases">
        <authorList>
            <person name="Lee S.D."/>
        </authorList>
    </citation>
    <scope>NUCLEOTIDE SEQUENCE [LARGE SCALE GENOMIC DNA]</scope>
    <source>
        <strain evidence="2 3">YC2-7</strain>
    </source>
</reference>
<dbReference type="InterPro" id="IPR052907">
    <property type="entry name" value="Beta-lactamase/esterase"/>
</dbReference>
<reference evidence="2 3" key="2">
    <citation type="submission" date="2020-06" db="EMBL/GenBank/DDBJ databases">
        <title>Antribacter stalactiti gen. nov., sp. nov., a new member of the family Nacardiaceae isolated from a cave.</title>
        <authorList>
            <person name="Kim I.S."/>
        </authorList>
    </citation>
    <scope>NUCLEOTIDE SEQUENCE [LARGE SCALE GENOMIC DNA]</scope>
    <source>
        <strain evidence="2 3">YC2-7</strain>
    </source>
</reference>
<feature type="domain" description="Beta-lactamase-related" evidence="1">
    <location>
        <begin position="22"/>
        <end position="375"/>
    </location>
</feature>
<dbReference type="InterPro" id="IPR001466">
    <property type="entry name" value="Beta-lactam-related"/>
</dbReference>
<dbReference type="SUPFAM" id="SSF56601">
    <property type="entry name" value="beta-lactamase/transpeptidase-like"/>
    <property type="match status" value="1"/>
</dbReference>
<evidence type="ECO:0000313" key="2">
    <source>
        <dbReference type="EMBL" id="NMN99488.1"/>
    </source>
</evidence>
<dbReference type="PANTHER" id="PTHR43319">
    <property type="entry name" value="BETA-LACTAMASE-RELATED"/>
    <property type="match status" value="1"/>
</dbReference>
<dbReference type="RefSeq" id="WP_169594814.1">
    <property type="nucleotide sequence ID" value="NZ_VCQU01000019.1"/>
</dbReference>
<protein>
    <submittedName>
        <fullName evidence="2">Beta-lactamase family protein</fullName>
    </submittedName>
</protein>